<evidence type="ECO:0000313" key="1">
    <source>
        <dbReference type="EMBL" id="KAF2886569.1"/>
    </source>
</evidence>
<protein>
    <submittedName>
        <fullName evidence="1">Uncharacterized protein</fullName>
    </submittedName>
</protein>
<dbReference type="EMBL" id="VTPC01087272">
    <property type="protein sequence ID" value="KAF2886569.1"/>
    <property type="molecule type" value="Genomic_DNA"/>
</dbReference>
<reference evidence="1" key="1">
    <citation type="submission" date="2019-08" db="EMBL/GenBank/DDBJ databases">
        <title>The genome of the North American firefly Photinus pyralis.</title>
        <authorList>
            <consortium name="Photinus pyralis genome working group"/>
            <person name="Fallon T.R."/>
            <person name="Sander Lower S.E."/>
            <person name="Weng J.-K."/>
        </authorList>
    </citation>
    <scope>NUCLEOTIDE SEQUENCE</scope>
    <source>
        <strain evidence="1">TRF0915ILg1</strain>
        <tissue evidence="1">Whole body</tissue>
    </source>
</reference>
<sequence>MYDVQRKNRQMKVRCNCKLSRNKKGLMCSSVSDDQRKKIFTEFWAMSWKEKRLDIQMLCDFKRTQRAKDRKDIEKSRRSFSMNYYLKVERDSCKGLQEYVFKYPMHSGLNFVTSIRPGKRIGDPTVTDLRALKYNPNGTIQYKLWFGDAWQNLPLRMNNITAIPFAELPALFKGRLPIKNEKFNHLQILKTSLKEDYHAFYDNIPHN</sequence>
<name>A0A8K0CFW2_IGNLU</name>
<proteinExistence type="predicted"/>
<accession>A0A8K0CFW2</accession>
<comment type="caution">
    <text evidence="1">The sequence shown here is derived from an EMBL/GenBank/DDBJ whole genome shotgun (WGS) entry which is preliminary data.</text>
</comment>
<dbReference type="Proteomes" id="UP000801492">
    <property type="component" value="Unassembled WGS sequence"/>
</dbReference>
<dbReference type="OrthoDB" id="6740080at2759"/>
<dbReference type="AlphaFoldDB" id="A0A8K0CFW2"/>
<evidence type="ECO:0000313" key="2">
    <source>
        <dbReference type="Proteomes" id="UP000801492"/>
    </source>
</evidence>
<gene>
    <name evidence="1" type="ORF">ILUMI_19605</name>
</gene>
<keyword evidence="2" id="KW-1185">Reference proteome</keyword>
<organism evidence="1 2">
    <name type="scientific">Ignelater luminosus</name>
    <name type="common">Cucubano</name>
    <name type="synonym">Pyrophorus luminosus</name>
    <dbReference type="NCBI Taxonomy" id="2038154"/>
    <lineage>
        <taxon>Eukaryota</taxon>
        <taxon>Metazoa</taxon>
        <taxon>Ecdysozoa</taxon>
        <taxon>Arthropoda</taxon>
        <taxon>Hexapoda</taxon>
        <taxon>Insecta</taxon>
        <taxon>Pterygota</taxon>
        <taxon>Neoptera</taxon>
        <taxon>Endopterygota</taxon>
        <taxon>Coleoptera</taxon>
        <taxon>Polyphaga</taxon>
        <taxon>Elateriformia</taxon>
        <taxon>Elateroidea</taxon>
        <taxon>Elateridae</taxon>
        <taxon>Agrypninae</taxon>
        <taxon>Pyrophorini</taxon>
        <taxon>Ignelater</taxon>
    </lineage>
</organism>